<protein>
    <submittedName>
        <fullName evidence="2">Uncharacterized protein</fullName>
    </submittedName>
</protein>
<name>A0ABQ4X3S7_9ASTR</name>
<keyword evidence="3" id="KW-1185">Reference proteome</keyword>
<reference evidence="2" key="2">
    <citation type="submission" date="2022-01" db="EMBL/GenBank/DDBJ databases">
        <authorList>
            <person name="Yamashiro T."/>
            <person name="Shiraishi A."/>
            <person name="Satake H."/>
            <person name="Nakayama K."/>
        </authorList>
    </citation>
    <scope>NUCLEOTIDE SEQUENCE</scope>
</reference>
<gene>
    <name evidence="2" type="ORF">Tco_0654444</name>
</gene>
<evidence type="ECO:0000313" key="2">
    <source>
        <dbReference type="EMBL" id="GJS59660.1"/>
    </source>
</evidence>
<feature type="region of interest" description="Disordered" evidence="1">
    <location>
        <begin position="1"/>
        <end position="21"/>
    </location>
</feature>
<evidence type="ECO:0000313" key="3">
    <source>
        <dbReference type="Proteomes" id="UP001151760"/>
    </source>
</evidence>
<dbReference type="EMBL" id="BQNB010009165">
    <property type="protein sequence ID" value="GJS59660.1"/>
    <property type="molecule type" value="Genomic_DNA"/>
</dbReference>
<sequence>MVSSFDYNPECDEEQDGASVSKTNGLGGYLLDSAMLMLSTEGFENLIASVLSSNVMWCVWRGKVLRYPFFITKANRNAILEFSAIVSSELFDFDVILIFNSFDE</sequence>
<organism evidence="2 3">
    <name type="scientific">Tanacetum coccineum</name>
    <dbReference type="NCBI Taxonomy" id="301880"/>
    <lineage>
        <taxon>Eukaryota</taxon>
        <taxon>Viridiplantae</taxon>
        <taxon>Streptophyta</taxon>
        <taxon>Embryophyta</taxon>
        <taxon>Tracheophyta</taxon>
        <taxon>Spermatophyta</taxon>
        <taxon>Magnoliopsida</taxon>
        <taxon>eudicotyledons</taxon>
        <taxon>Gunneridae</taxon>
        <taxon>Pentapetalae</taxon>
        <taxon>asterids</taxon>
        <taxon>campanulids</taxon>
        <taxon>Asterales</taxon>
        <taxon>Asteraceae</taxon>
        <taxon>Asteroideae</taxon>
        <taxon>Anthemideae</taxon>
        <taxon>Anthemidinae</taxon>
        <taxon>Tanacetum</taxon>
    </lineage>
</organism>
<comment type="caution">
    <text evidence="2">The sequence shown here is derived from an EMBL/GenBank/DDBJ whole genome shotgun (WGS) entry which is preliminary data.</text>
</comment>
<proteinExistence type="predicted"/>
<reference evidence="2" key="1">
    <citation type="journal article" date="2022" name="Int. J. Mol. Sci.">
        <title>Draft Genome of Tanacetum Coccineum: Genomic Comparison of Closely Related Tanacetum-Family Plants.</title>
        <authorList>
            <person name="Yamashiro T."/>
            <person name="Shiraishi A."/>
            <person name="Nakayama K."/>
            <person name="Satake H."/>
        </authorList>
    </citation>
    <scope>NUCLEOTIDE SEQUENCE</scope>
</reference>
<evidence type="ECO:0000256" key="1">
    <source>
        <dbReference type="SAM" id="MobiDB-lite"/>
    </source>
</evidence>
<accession>A0ABQ4X3S7</accession>
<dbReference type="Proteomes" id="UP001151760">
    <property type="component" value="Unassembled WGS sequence"/>
</dbReference>